<evidence type="ECO:0000313" key="2">
    <source>
        <dbReference type="Proteomes" id="UP000015527"/>
    </source>
</evidence>
<reference evidence="1 2" key="1">
    <citation type="journal article" date="2013" name="Genome Announc.">
        <title>Genome Sequence of Novosphingobium lindaniclasticum LE124T, Isolated from a Hexachlorocyclohexane Dumpsite.</title>
        <authorList>
            <person name="Saxena A."/>
            <person name="Nayyar N."/>
            <person name="Sangwan N."/>
            <person name="Kumari R."/>
            <person name="Khurana J.P."/>
            <person name="Lal R."/>
        </authorList>
    </citation>
    <scope>NUCLEOTIDE SEQUENCE [LARGE SCALE GENOMIC DNA]</scope>
    <source>
        <strain evidence="1 2">LE124</strain>
    </source>
</reference>
<dbReference type="PATRIC" id="fig|1096930.3.peg.2458"/>
<gene>
    <name evidence="1" type="ORF">L284_12315</name>
</gene>
<name>T0HGE4_9SPHN</name>
<proteinExistence type="predicted"/>
<dbReference type="Proteomes" id="UP000015527">
    <property type="component" value="Unassembled WGS sequence"/>
</dbReference>
<accession>T0HGE4</accession>
<protein>
    <submittedName>
        <fullName evidence="1">Uncharacterized protein</fullName>
    </submittedName>
</protein>
<evidence type="ECO:0000313" key="1">
    <source>
        <dbReference type="EMBL" id="EQB15416.1"/>
    </source>
</evidence>
<comment type="caution">
    <text evidence="1">The sequence shown here is derived from an EMBL/GenBank/DDBJ whole genome shotgun (WGS) entry which is preliminary data.</text>
</comment>
<keyword evidence="2" id="KW-1185">Reference proteome</keyword>
<dbReference type="AlphaFoldDB" id="T0HGE4"/>
<sequence length="96" mass="9946">MVANECIAYRDSKGGLHGTAEKATLEDLAAVLGRVGDEGGMTAGVARMIFDKRAEIERVFAEHDAIIASADSRRPEEAGASAPVPSAQIHVVNGAA</sequence>
<organism evidence="1 2">
    <name type="scientific">Novosphingobium lindaniclasticum LE124</name>
    <dbReference type="NCBI Taxonomy" id="1096930"/>
    <lineage>
        <taxon>Bacteria</taxon>
        <taxon>Pseudomonadati</taxon>
        <taxon>Pseudomonadota</taxon>
        <taxon>Alphaproteobacteria</taxon>
        <taxon>Sphingomonadales</taxon>
        <taxon>Sphingomonadaceae</taxon>
        <taxon>Novosphingobium</taxon>
    </lineage>
</organism>
<dbReference type="EMBL" id="ATHL01000076">
    <property type="protein sequence ID" value="EQB15416.1"/>
    <property type="molecule type" value="Genomic_DNA"/>
</dbReference>